<dbReference type="SUPFAM" id="SSF56563">
    <property type="entry name" value="Major capsid protein gp5"/>
    <property type="match status" value="1"/>
</dbReference>
<keyword evidence="2" id="KW-0946">Virion</keyword>
<evidence type="ECO:0000313" key="4">
    <source>
        <dbReference type="EMBL" id="GAG94435.1"/>
    </source>
</evidence>
<evidence type="ECO:0000259" key="3">
    <source>
        <dbReference type="Pfam" id="PF05065"/>
    </source>
</evidence>
<proteinExistence type="predicted"/>
<comment type="subcellular location">
    <subcellularLocation>
        <location evidence="1">Virion</location>
    </subcellularLocation>
</comment>
<protein>
    <recommendedName>
        <fullName evidence="3">Phage capsid-like C-terminal domain-containing protein</fullName>
    </recommendedName>
</protein>
<gene>
    <name evidence="4" type="ORF">S01H4_48823</name>
</gene>
<comment type="caution">
    <text evidence="4">The sequence shown here is derived from an EMBL/GenBank/DDBJ whole genome shotgun (WGS) entry which is preliminary data.</text>
</comment>
<name>X1BHD7_9ZZZZ</name>
<dbReference type="InterPro" id="IPR054612">
    <property type="entry name" value="Phage_capsid-like_C"/>
</dbReference>
<organism evidence="4">
    <name type="scientific">marine sediment metagenome</name>
    <dbReference type="NCBI Taxonomy" id="412755"/>
    <lineage>
        <taxon>unclassified sequences</taxon>
        <taxon>metagenomes</taxon>
        <taxon>ecological metagenomes</taxon>
    </lineage>
</organism>
<dbReference type="EMBL" id="BART01027549">
    <property type="protein sequence ID" value="GAG94435.1"/>
    <property type="molecule type" value="Genomic_DNA"/>
</dbReference>
<dbReference type="AlphaFoldDB" id="X1BHD7"/>
<dbReference type="Pfam" id="PF05065">
    <property type="entry name" value="Phage_capsid"/>
    <property type="match status" value="1"/>
</dbReference>
<accession>X1BHD7</accession>
<feature type="non-terminal residue" evidence="4">
    <location>
        <position position="1"/>
    </location>
</feature>
<dbReference type="GO" id="GO:0044423">
    <property type="term" value="C:virion component"/>
    <property type="evidence" value="ECO:0007669"/>
    <property type="project" value="UniProtKB-KW"/>
</dbReference>
<reference evidence="4" key="1">
    <citation type="journal article" date="2014" name="Front. Microbiol.">
        <title>High frequency of phylogenetically diverse reductive dehalogenase-homologous genes in deep subseafloor sedimentary metagenomes.</title>
        <authorList>
            <person name="Kawai M."/>
            <person name="Futagami T."/>
            <person name="Toyoda A."/>
            <person name="Takaki Y."/>
            <person name="Nishi S."/>
            <person name="Hori S."/>
            <person name="Arai W."/>
            <person name="Tsubouchi T."/>
            <person name="Morono Y."/>
            <person name="Uchiyama I."/>
            <person name="Ito T."/>
            <person name="Fujiyama A."/>
            <person name="Inagaki F."/>
            <person name="Takami H."/>
        </authorList>
    </citation>
    <scope>NUCLEOTIDE SEQUENCE</scope>
    <source>
        <strain evidence="4">Expedition CK06-06</strain>
    </source>
</reference>
<dbReference type="NCBIfam" id="TIGR01554">
    <property type="entry name" value="major_cap_HK97"/>
    <property type="match status" value="1"/>
</dbReference>
<evidence type="ECO:0000256" key="2">
    <source>
        <dbReference type="ARBA" id="ARBA00022844"/>
    </source>
</evidence>
<evidence type="ECO:0000256" key="1">
    <source>
        <dbReference type="ARBA" id="ARBA00004328"/>
    </source>
</evidence>
<sequence length="275" mass="29701">TTKKLATAMKTKIGQAKGRIPPSYINRVFGSEKRSCTEIRCELEDTLDEAGKLVQVVESGGDPTVTEGRWNELMGDQGDVKSLQNELVEAEACEEEIRQRVLAQSDGDYSLEEITGTAEQGNNRGKKMKMLHPKLNAFKDQQDAYDCGQWLKATIARSTGGYDERAEKYVQKSGLGFQATATEGAGSAGGYTVPDPLAQAIIESRFSTGISRQLSDVRPMSADTLNVPKQTAGPTVYYPGEANAITPSDATWGQVGLTAVKRAVLSKVSNELADD</sequence>
<feature type="non-terminal residue" evidence="4">
    <location>
        <position position="275"/>
    </location>
</feature>
<feature type="domain" description="Phage capsid-like C-terminal" evidence="3">
    <location>
        <begin position="189"/>
        <end position="275"/>
    </location>
</feature>
<dbReference type="InterPro" id="IPR024455">
    <property type="entry name" value="Phage_capsid"/>
</dbReference>